<reference evidence="1 2" key="2">
    <citation type="journal article" date="2014" name="PLoS ONE">
        <title>Evolution of mitochondria reconstructed from the energy metabolism of living bacteria.</title>
        <authorList>
            <person name="Degli Esposti M."/>
            <person name="Chouaia B."/>
            <person name="Comandatore F."/>
            <person name="Crotti E."/>
            <person name="Sassera D."/>
            <person name="Lievens P.M."/>
            <person name="Daffonchio D."/>
            <person name="Bandi C."/>
        </authorList>
    </citation>
    <scope>NUCLEOTIDE SEQUENCE [LARGE SCALE GENOMIC DNA]</scope>
    <source>
        <strain evidence="1 2">SF2.1</strain>
    </source>
</reference>
<reference evidence="1 2" key="1">
    <citation type="journal article" date="2014" name="Genome Biol. Evol.">
        <title>Acetic acid bacteria genomes reveal functional traits for adaptation to life in insect guts.</title>
        <authorList>
            <person name="Chouaia B."/>
            <person name="Gaiarsa S."/>
            <person name="Crotti E."/>
            <person name="Comandatore F."/>
            <person name="Degli Esposti M."/>
            <person name="Ricci I."/>
            <person name="Alma A."/>
            <person name="Favia G."/>
            <person name="Bandi C."/>
            <person name="Daffonchio D."/>
        </authorList>
    </citation>
    <scope>NUCLEOTIDE SEQUENCE [LARGE SCALE GENOMIC DNA]</scope>
    <source>
        <strain evidence="1 2">SF2.1</strain>
    </source>
</reference>
<comment type="caution">
    <text evidence="1">The sequence shown here is derived from an EMBL/GenBank/DDBJ whole genome shotgun (WGS) entry which is preliminary data.</text>
</comment>
<sequence>MGPNDIRDSFLDVIQQKTGARRSVAIHPTLADIIAIGPFTSGTYLQNQAGHEASSNGLGNQFWT</sequence>
<name>A0A060QFB9_9PROT</name>
<dbReference type="AlphaFoldDB" id="A0A060QFB9"/>
<dbReference type="Proteomes" id="UP000027583">
    <property type="component" value="Unassembled WGS sequence"/>
</dbReference>
<organism evidence="1 2">
    <name type="scientific">Asaia bogorensis</name>
    <dbReference type="NCBI Taxonomy" id="91915"/>
    <lineage>
        <taxon>Bacteria</taxon>
        <taxon>Pseudomonadati</taxon>
        <taxon>Pseudomonadota</taxon>
        <taxon>Alphaproteobacteria</taxon>
        <taxon>Acetobacterales</taxon>
        <taxon>Acetobacteraceae</taxon>
        <taxon>Asaia</taxon>
    </lineage>
</organism>
<dbReference type="EMBL" id="CBLX010000009">
    <property type="protein sequence ID" value="CDG39383.1"/>
    <property type="molecule type" value="Genomic_DNA"/>
</dbReference>
<gene>
    <name evidence="1" type="ORF">ASAP_1338</name>
</gene>
<evidence type="ECO:0000313" key="1">
    <source>
        <dbReference type="EMBL" id="CDG39383.1"/>
    </source>
</evidence>
<dbReference type="RefSeq" id="WP_023977419.1">
    <property type="nucleotide sequence ID" value="NZ_CBLX010000009.1"/>
</dbReference>
<accession>A0A060QFB9</accession>
<evidence type="ECO:0000313" key="2">
    <source>
        <dbReference type="Proteomes" id="UP000027583"/>
    </source>
</evidence>
<proteinExistence type="predicted"/>
<protein>
    <submittedName>
        <fullName evidence="1">Uncharacterized protein</fullName>
    </submittedName>
</protein>